<evidence type="ECO:0000313" key="3">
    <source>
        <dbReference type="EMBL" id="RSX51024.1"/>
    </source>
</evidence>
<reference evidence="3 4" key="1">
    <citation type="submission" date="2018-09" db="EMBL/GenBank/DDBJ databases">
        <title>Characterization of the phylogenetic diversity of five novel species belonging to the genus Bifidobacterium.</title>
        <authorList>
            <person name="Lugli G.A."/>
            <person name="Duranti S."/>
            <person name="Milani C."/>
        </authorList>
    </citation>
    <scope>NUCLEOTIDE SEQUENCE [LARGE SCALE GENOMIC DNA]</scope>
    <source>
        <strain evidence="3 4">2033B</strain>
    </source>
</reference>
<dbReference type="InterPro" id="IPR013974">
    <property type="entry name" value="SAF"/>
</dbReference>
<evidence type="ECO:0000313" key="4">
    <source>
        <dbReference type="Proteomes" id="UP000287470"/>
    </source>
</evidence>
<comment type="caution">
    <text evidence="3">The sequence shown here is derived from an EMBL/GenBank/DDBJ whole genome shotgun (WGS) entry which is preliminary data.</text>
</comment>
<keyword evidence="4" id="KW-1185">Reference proteome</keyword>
<evidence type="ECO:0000256" key="1">
    <source>
        <dbReference type="SAM" id="MobiDB-lite"/>
    </source>
</evidence>
<gene>
    <name evidence="3" type="ORF">D2E24_1928</name>
</gene>
<feature type="domain" description="SAF" evidence="2">
    <location>
        <begin position="67"/>
        <end position="134"/>
    </location>
</feature>
<dbReference type="EMBL" id="QXGK01000030">
    <property type="protein sequence ID" value="RSX51024.1"/>
    <property type="molecule type" value="Genomic_DNA"/>
</dbReference>
<organism evidence="3 4">
    <name type="scientific">Bifidobacterium samirii</name>
    <dbReference type="NCBI Taxonomy" id="2306974"/>
    <lineage>
        <taxon>Bacteria</taxon>
        <taxon>Bacillati</taxon>
        <taxon>Actinomycetota</taxon>
        <taxon>Actinomycetes</taxon>
        <taxon>Bifidobacteriales</taxon>
        <taxon>Bifidobacteriaceae</taxon>
        <taxon>Bifidobacterium</taxon>
    </lineage>
</organism>
<proteinExistence type="predicted"/>
<dbReference type="Pfam" id="PF08666">
    <property type="entry name" value="SAF"/>
    <property type="match status" value="1"/>
</dbReference>
<sequence length="220" mass="22662">MMADFFDVLRGQAHRSDGRRGRSSGRGADALRSRRAARTMRRVSAVLCAGLAVVAALGCVLASVETRPVLVAVTPAVRGESLADAQLALVQVPAADCLDGAVGSWDEWRILFGEAAIAAIDIAAGQPIFPTMIRASPVVPAGHTVIGIRLASDGGTLLPGDEIELVSAVGCTDDERSCRISGHAVVMGTDGEYTAVALSADDALRVMASQEAGAIVAVTR</sequence>
<protein>
    <submittedName>
        <fullName evidence="3">Cation transport ATPase</fullName>
    </submittedName>
</protein>
<dbReference type="RefSeq" id="WP_125969174.1">
    <property type="nucleotide sequence ID" value="NZ_QXGK01000030.1"/>
</dbReference>
<accession>A0A430FDQ9</accession>
<dbReference type="Proteomes" id="UP000287470">
    <property type="component" value="Unassembled WGS sequence"/>
</dbReference>
<evidence type="ECO:0000259" key="2">
    <source>
        <dbReference type="SMART" id="SM00858"/>
    </source>
</evidence>
<name>A0A430FDQ9_9BIFI</name>
<dbReference type="AlphaFoldDB" id="A0A430FDQ9"/>
<feature type="region of interest" description="Disordered" evidence="1">
    <location>
        <begin position="14"/>
        <end position="33"/>
    </location>
</feature>
<dbReference type="SMART" id="SM00858">
    <property type="entry name" value="SAF"/>
    <property type="match status" value="1"/>
</dbReference>
<dbReference type="OrthoDB" id="3235133at2"/>